<dbReference type="Gene3D" id="3.30.410.40">
    <property type="match status" value="1"/>
</dbReference>
<dbReference type="AlphaFoldDB" id="A0A1Y1HII6"/>
<dbReference type="SUPFAM" id="SSF54373">
    <property type="entry name" value="FAD-linked reductases, C-terminal domain"/>
    <property type="match status" value="1"/>
</dbReference>
<comment type="similarity">
    <text evidence="1">Belongs to the GMC oxidoreductase family.</text>
</comment>
<dbReference type="GO" id="GO:0050660">
    <property type="term" value="F:flavin adenine dinucleotide binding"/>
    <property type="evidence" value="ECO:0007669"/>
    <property type="project" value="InterPro"/>
</dbReference>
<protein>
    <submittedName>
        <fullName evidence="5">GMC oxidoreductase family</fullName>
    </submittedName>
</protein>
<keyword evidence="6" id="KW-1185">Reference proteome</keyword>
<keyword evidence="3" id="KW-0285">Flavoprotein</keyword>
<evidence type="ECO:0000256" key="1">
    <source>
        <dbReference type="ARBA" id="ARBA00010790"/>
    </source>
</evidence>
<dbReference type="InterPro" id="IPR007867">
    <property type="entry name" value="GMC_OxRtase_C"/>
</dbReference>
<dbReference type="SUPFAM" id="SSF51905">
    <property type="entry name" value="FAD/NAD(P)-binding domain"/>
    <property type="match status" value="1"/>
</dbReference>
<dbReference type="Pfam" id="PF00732">
    <property type="entry name" value="GMC_oxred_N"/>
    <property type="match status" value="1"/>
</dbReference>
<dbReference type="InterPro" id="IPR012132">
    <property type="entry name" value="GMC_OxRdtase"/>
</dbReference>
<accession>A0A1Y1HII6</accession>
<evidence type="ECO:0000256" key="3">
    <source>
        <dbReference type="PIRSR" id="PIRSR000137-2"/>
    </source>
</evidence>
<reference evidence="5 6" key="1">
    <citation type="journal article" date="2014" name="Nat. Commun.">
        <title>Klebsormidium flaccidum genome reveals primary factors for plant terrestrial adaptation.</title>
        <authorList>
            <person name="Hori K."/>
            <person name="Maruyama F."/>
            <person name="Fujisawa T."/>
            <person name="Togashi T."/>
            <person name="Yamamoto N."/>
            <person name="Seo M."/>
            <person name="Sato S."/>
            <person name="Yamada T."/>
            <person name="Mori H."/>
            <person name="Tajima N."/>
            <person name="Moriyama T."/>
            <person name="Ikeuchi M."/>
            <person name="Watanabe M."/>
            <person name="Wada H."/>
            <person name="Kobayashi K."/>
            <person name="Saito M."/>
            <person name="Masuda T."/>
            <person name="Sasaki-Sekimoto Y."/>
            <person name="Mashiguchi K."/>
            <person name="Awai K."/>
            <person name="Shimojima M."/>
            <person name="Masuda S."/>
            <person name="Iwai M."/>
            <person name="Nobusawa T."/>
            <person name="Narise T."/>
            <person name="Kondo S."/>
            <person name="Saito H."/>
            <person name="Sato R."/>
            <person name="Murakawa M."/>
            <person name="Ihara Y."/>
            <person name="Oshima-Yamada Y."/>
            <person name="Ohtaka K."/>
            <person name="Satoh M."/>
            <person name="Sonobe K."/>
            <person name="Ishii M."/>
            <person name="Ohtani R."/>
            <person name="Kanamori-Sato M."/>
            <person name="Honoki R."/>
            <person name="Miyazaki D."/>
            <person name="Mochizuki H."/>
            <person name="Umetsu J."/>
            <person name="Higashi K."/>
            <person name="Shibata D."/>
            <person name="Kamiya Y."/>
            <person name="Sato N."/>
            <person name="Nakamura Y."/>
            <person name="Tabata S."/>
            <person name="Ida S."/>
            <person name="Kurokawa K."/>
            <person name="Ohta H."/>
        </authorList>
    </citation>
    <scope>NUCLEOTIDE SEQUENCE [LARGE SCALE GENOMIC DNA]</scope>
    <source>
        <strain evidence="5 6">NIES-2285</strain>
    </source>
</reference>
<dbReference type="EMBL" id="DF236960">
    <property type="protein sequence ID" value="GAQ78305.1"/>
    <property type="molecule type" value="Genomic_DNA"/>
</dbReference>
<name>A0A1Y1HII6_KLENI</name>
<proteinExistence type="inferred from homology"/>
<dbReference type="InterPro" id="IPR051871">
    <property type="entry name" value="GMC_Oxidoreductase-Related"/>
</dbReference>
<dbReference type="OrthoDB" id="269227at2759"/>
<keyword evidence="3" id="KW-0274">FAD</keyword>
<dbReference type="OMA" id="NYPWIHI"/>
<gene>
    <name evidence="5" type="ORF">KFL_000110020</name>
</gene>
<organism evidence="5 6">
    <name type="scientific">Klebsormidium nitens</name>
    <name type="common">Green alga</name>
    <name type="synonym">Ulothrix nitens</name>
    <dbReference type="NCBI Taxonomy" id="105231"/>
    <lineage>
        <taxon>Eukaryota</taxon>
        <taxon>Viridiplantae</taxon>
        <taxon>Streptophyta</taxon>
        <taxon>Klebsormidiophyceae</taxon>
        <taxon>Klebsormidiales</taxon>
        <taxon>Klebsormidiaceae</taxon>
        <taxon>Klebsormidium</taxon>
    </lineage>
</organism>
<feature type="domain" description="Glucose-methanol-choline oxidoreductase N-terminal" evidence="4">
    <location>
        <begin position="268"/>
        <end position="282"/>
    </location>
</feature>
<dbReference type="GO" id="GO:0016614">
    <property type="term" value="F:oxidoreductase activity, acting on CH-OH group of donors"/>
    <property type="evidence" value="ECO:0007669"/>
    <property type="project" value="InterPro"/>
</dbReference>
<evidence type="ECO:0000259" key="4">
    <source>
        <dbReference type="PROSITE" id="PS00624"/>
    </source>
</evidence>
<feature type="binding site" evidence="3">
    <location>
        <position position="225"/>
    </location>
    <ligand>
        <name>FAD</name>
        <dbReference type="ChEBI" id="CHEBI:57692"/>
    </ligand>
</feature>
<keyword evidence="2" id="KW-0732">Signal</keyword>
<dbReference type="InterPro" id="IPR000172">
    <property type="entry name" value="GMC_OxRdtase_N"/>
</dbReference>
<dbReference type="PANTHER" id="PTHR45968">
    <property type="entry name" value="OSJNBA0019K04.7 PROTEIN"/>
    <property type="match status" value="1"/>
</dbReference>
<evidence type="ECO:0000313" key="5">
    <source>
        <dbReference type="EMBL" id="GAQ78305.1"/>
    </source>
</evidence>
<evidence type="ECO:0000256" key="2">
    <source>
        <dbReference type="ARBA" id="ARBA00022729"/>
    </source>
</evidence>
<feature type="binding site" evidence="3">
    <location>
        <position position="114"/>
    </location>
    <ligand>
        <name>FAD</name>
        <dbReference type="ChEBI" id="CHEBI:57692"/>
    </ligand>
</feature>
<comment type="cofactor">
    <cofactor evidence="3">
        <name>FAD</name>
        <dbReference type="ChEBI" id="CHEBI:57692"/>
    </cofactor>
</comment>
<dbReference type="PIRSF" id="PIRSF000137">
    <property type="entry name" value="Alcohol_oxidase"/>
    <property type="match status" value="1"/>
</dbReference>
<dbReference type="Pfam" id="PF05199">
    <property type="entry name" value="GMC_oxred_C"/>
    <property type="match status" value="1"/>
</dbReference>
<feature type="binding site" evidence="3">
    <location>
        <begin position="122"/>
        <end position="125"/>
    </location>
    <ligand>
        <name>FAD</name>
        <dbReference type="ChEBI" id="CHEBI:57692"/>
    </ligand>
</feature>
<dbReference type="InterPro" id="IPR036188">
    <property type="entry name" value="FAD/NAD-bd_sf"/>
</dbReference>
<dbReference type="PANTHER" id="PTHR45968:SF3">
    <property type="entry name" value="OS04G0573100 PROTEIN"/>
    <property type="match status" value="1"/>
</dbReference>
<sequence>MAPLGTDSKAGVANASANGVHYSSGLNIVPASKLDLVSSTEYDYIIVGGGAGGCPLAAALAEEKSLRVLLLERGATRDQYPETKTIDGWYDLPSTDALQLTRTKDGVVFARANVLSGGTAVNIGVWGHASAAHIKEEGWDADAMRSAYEHLDARLSHPGLEGPFQDKMLEAFTEIGIKPNNGVTPEHLIGAKTIMRTWDKNNVRHPADELLVGVENVDIVTQALVSKIRFSGSDGTLRAVGVDFTSADGIPRSADVSPSGGEVILAAGTMGTPQLLMLSGIGPETELEKLGLTPRVSLPVGRNLADCPLNGIGIQTREAPERDVISVAGIQEDRIFFVSTGNGEPGTTKWGLMPMVTPGLRTNETMKTTAAAIGALPEELRAEMGRSMGVFFKLYRVKTRGAITLDSTDPAATPSIDYPYFTDPADVASGIEGIRTLKALLASKPVSELKVDTVPQFLLKLAPALAAFPPGQYPGALPLLPDPNDASEAATWLRNTVCTCWHMHGTCRVGEVVDDEHRVKGVEKLRVMDASVLRDVPGTNPMATIMALGRVLGLKMLKERVELA</sequence>
<dbReference type="Proteomes" id="UP000054558">
    <property type="component" value="Unassembled WGS sequence"/>
</dbReference>
<dbReference type="STRING" id="105231.A0A1Y1HII6"/>
<dbReference type="Gene3D" id="3.50.50.60">
    <property type="entry name" value="FAD/NAD(P)-binding domain"/>
    <property type="match status" value="1"/>
</dbReference>
<dbReference type="PROSITE" id="PS00624">
    <property type="entry name" value="GMC_OXRED_2"/>
    <property type="match status" value="1"/>
</dbReference>
<feature type="binding site" evidence="3">
    <location>
        <begin position="501"/>
        <end position="502"/>
    </location>
    <ligand>
        <name>FAD</name>
        <dbReference type="ChEBI" id="CHEBI:57692"/>
    </ligand>
</feature>
<evidence type="ECO:0000313" key="6">
    <source>
        <dbReference type="Proteomes" id="UP000054558"/>
    </source>
</evidence>